<reference evidence="14 15" key="1">
    <citation type="submission" date="2024-01" db="EMBL/GenBank/DDBJ databases">
        <authorList>
            <person name="Waweru B."/>
        </authorList>
    </citation>
    <scope>NUCLEOTIDE SEQUENCE [LARGE SCALE GENOMIC DNA]</scope>
</reference>
<evidence type="ECO:0000256" key="3">
    <source>
        <dbReference type="ARBA" id="ARBA00004906"/>
    </source>
</evidence>
<evidence type="ECO:0000256" key="5">
    <source>
        <dbReference type="ARBA" id="ARBA00022679"/>
    </source>
</evidence>
<feature type="transmembrane region" description="Helical" evidence="11">
    <location>
        <begin position="676"/>
        <end position="697"/>
    </location>
</feature>
<evidence type="ECO:0000256" key="7">
    <source>
        <dbReference type="ARBA" id="ARBA00022786"/>
    </source>
</evidence>
<feature type="region of interest" description="Disordered" evidence="10">
    <location>
        <begin position="1"/>
        <end position="20"/>
    </location>
</feature>
<evidence type="ECO:0000313" key="14">
    <source>
        <dbReference type="EMBL" id="CAK7350589.1"/>
    </source>
</evidence>
<keyword evidence="15" id="KW-1185">Reference proteome</keyword>
<comment type="pathway">
    <text evidence="3">Protein modification; protein ubiquitination.</text>
</comment>
<dbReference type="EMBL" id="CAWUPB010001184">
    <property type="protein sequence ID" value="CAK7350589.1"/>
    <property type="molecule type" value="Genomic_DNA"/>
</dbReference>
<evidence type="ECO:0000256" key="2">
    <source>
        <dbReference type="ARBA" id="ARBA00004127"/>
    </source>
</evidence>
<evidence type="ECO:0000313" key="15">
    <source>
        <dbReference type="Proteomes" id="UP001314170"/>
    </source>
</evidence>
<dbReference type="Proteomes" id="UP001314170">
    <property type="component" value="Unassembled WGS sequence"/>
</dbReference>
<accession>A0AAV1SGK8</accession>
<evidence type="ECO:0000256" key="1">
    <source>
        <dbReference type="ARBA" id="ARBA00000900"/>
    </source>
</evidence>
<dbReference type="PANTHER" id="PTHR33389:SF22">
    <property type="entry name" value="FAMILY PROTEIN, PUTATIVE (DUF2921)-RELATED"/>
    <property type="match status" value="1"/>
</dbReference>
<evidence type="ECO:0000256" key="8">
    <source>
        <dbReference type="ARBA" id="ARBA00022989"/>
    </source>
</evidence>
<dbReference type="GO" id="GO:0012505">
    <property type="term" value="C:endomembrane system"/>
    <property type="evidence" value="ECO:0007669"/>
    <property type="project" value="UniProtKB-SubCell"/>
</dbReference>
<dbReference type="Pfam" id="PF25333">
    <property type="entry name" value="DUF2921_N"/>
    <property type="match status" value="3"/>
</dbReference>
<proteinExistence type="predicted"/>
<keyword evidence="8 11" id="KW-1133">Transmembrane helix</keyword>
<dbReference type="Pfam" id="PF11145">
    <property type="entry name" value="DUF2921"/>
    <property type="match status" value="1"/>
</dbReference>
<keyword evidence="9 11" id="KW-0472">Membrane</keyword>
<feature type="domain" description="SWEET-like" evidence="12">
    <location>
        <begin position="666"/>
        <end position="947"/>
    </location>
</feature>
<dbReference type="GO" id="GO:0061630">
    <property type="term" value="F:ubiquitin protein ligase activity"/>
    <property type="evidence" value="ECO:0007669"/>
    <property type="project" value="UniProtKB-EC"/>
</dbReference>
<feature type="domain" description="DUF2921" evidence="13">
    <location>
        <begin position="307"/>
        <end position="461"/>
    </location>
</feature>
<dbReference type="InterPro" id="IPR021319">
    <property type="entry name" value="DUF2921"/>
</dbReference>
<comment type="catalytic activity">
    <reaction evidence="1">
        <text>S-ubiquitinyl-[E2 ubiquitin-conjugating enzyme]-L-cysteine + [acceptor protein]-L-lysine = [E2 ubiquitin-conjugating enzyme]-L-cysteine + N(6)-ubiquitinyl-[acceptor protein]-L-lysine.</text>
        <dbReference type="EC" id="2.3.2.27"/>
    </reaction>
</comment>
<feature type="domain" description="DUF2921" evidence="13">
    <location>
        <begin position="62"/>
        <end position="250"/>
    </location>
</feature>
<feature type="transmembrane region" description="Helical" evidence="11">
    <location>
        <begin position="753"/>
        <end position="772"/>
    </location>
</feature>
<evidence type="ECO:0000259" key="13">
    <source>
        <dbReference type="Pfam" id="PF25333"/>
    </source>
</evidence>
<feature type="transmembrane region" description="Helical" evidence="11">
    <location>
        <begin position="911"/>
        <end position="933"/>
    </location>
</feature>
<protein>
    <recommendedName>
        <fullName evidence="4">RING-type E3 ubiquitin transferase</fullName>
        <ecNumber evidence="4">2.3.2.27</ecNumber>
    </recommendedName>
</protein>
<sequence length="970" mass="110185">MEPARALKSSSFLKKASPPLNPPKPHKFPFTPFHIFLTFLPLTTLAISTPTTIKPSNFLEFYAKHCHSVVPESPITGTIINNASLFETKTKILNFDVAYFTGGSQIIPKKPDSDSPPNFLTFKRKRLSLHQTENPFVVSLQGSLRFRFPVGFHWNNITRNRKNLKRIRYRPPRIPVNSRYLVFELYGFWSMNSGKLCMVGSGSSNSGVSSLNAVFKVNYPVGLSDFRVLINGVLESLDFQGSFGYFEPVSILGIPHFGEYKYALVDKESGNMGFSENDDSVAESENLPIESIDRSTCLNEMYWHTRILELEYGSDCSGVIGGKCNPFSGSFEVLPKIMTIQGIRCDHEHEHEHEREARVLIGFLNSAFVNGYGPYGSEKVFDPNTMLIGEGVWDEKRNRLFVVACRVLNFNVSLANATVGDCSVQLTLRFPRTLTIRDQSVVVGQISSNKTVNDTGYFRRIGFHGSEFEVRRLPGLNYEYTMLDKAHKSCAEKKSMKAKGKTYPYGYSSDMRFDMLVRNGKGNVAQGFSTPMFVGDRLFEPYLMTSNYSGPLNISYKMVFTDFYNSKLGMLPSKESGTISAEGTYDNEIGVLCMIGCRYLISHMGISAKNDSTDCDVLVNVQFSPLNGKGQGNIKGTVESIREKSDPLYFEKLKISSNSIYRHQAVESIWRMDMEITMVLISNTLACIFMGLQLYHVKKHPDVLPMISFMMLLVLTLGHMIPLLLNFEALFVSNRNQQNVFLESGGWLEVNEVAVRVVKMVAFLLIFWLLQLTWSARQIDGSHKSLWLSEKRVLYWSFPVYIFGGLIAWYVHNWKNTYRSSHLLRGHKVYQGNHPWTDLKSYAGLIMDGFLLPQIMFNLFLNSRENTLASSFYVGTTIIRLLPHAYDLYRVHSSAWYLDLSYLYANHTRDFYSTAWDIIIPLCGLLFATLVYLQQRFGGHCILPKRFRGGSEYEKVPIVSSEELQEIGTH</sequence>
<dbReference type="PANTHER" id="PTHR33389">
    <property type="entry name" value="FAMILY PROTEIN, PUTATIVE (DUF2921)-RELATED"/>
    <property type="match status" value="1"/>
</dbReference>
<organism evidence="14 15">
    <name type="scientific">Dovyalis caffra</name>
    <dbReference type="NCBI Taxonomy" id="77055"/>
    <lineage>
        <taxon>Eukaryota</taxon>
        <taxon>Viridiplantae</taxon>
        <taxon>Streptophyta</taxon>
        <taxon>Embryophyta</taxon>
        <taxon>Tracheophyta</taxon>
        <taxon>Spermatophyta</taxon>
        <taxon>Magnoliopsida</taxon>
        <taxon>eudicotyledons</taxon>
        <taxon>Gunneridae</taxon>
        <taxon>Pentapetalae</taxon>
        <taxon>rosids</taxon>
        <taxon>fabids</taxon>
        <taxon>Malpighiales</taxon>
        <taxon>Salicaceae</taxon>
        <taxon>Flacourtieae</taxon>
        <taxon>Dovyalis</taxon>
    </lineage>
</organism>
<feature type="transmembrane region" description="Helical" evidence="11">
    <location>
        <begin position="793"/>
        <end position="811"/>
    </location>
</feature>
<evidence type="ECO:0000256" key="6">
    <source>
        <dbReference type="ARBA" id="ARBA00022692"/>
    </source>
</evidence>
<evidence type="ECO:0000256" key="11">
    <source>
        <dbReference type="SAM" id="Phobius"/>
    </source>
</evidence>
<keyword evidence="6 11" id="KW-0812">Transmembrane</keyword>
<gene>
    <name evidence="14" type="ORF">DCAF_LOCUS23327</name>
</gene>
<dbReference type="InterPro" id="IPR057425">
    <property type="entry name" value="DUF2921_N"/>
</dbReference>
<evidence type="ECO:0000256" key="10">
    <source>
        <dbReference type="SAM" id="MobiDB-lite"/>
    </source>
</evidence>
<comment type="subcellular location">
    <subcellularLocation>
        <location evidence="2">Endomembrane system</location>
        <topology evidence="2">Multi-pass membrane protein</topology>
    </subcellularLocation>
</comment>
<dbReference type="AlphaFoldDB" id="A0AAV1SGK8"/>
<feature type="domain" description="DUF2921" evidence="13">
    <location>
        <begin position="488"/>
        <end position="653"/>
    </location>
</feature>
<evidence type="ECO:0000259" key="12">
    <source>
        <dbReference type="Pfam" id="PF11145"/>
    </source>
</evidence>
<dbReference type="EC" id="2.3.2.27" evidence="4"/>
<evidence type="ECO:0000256" key="4">
    <source>
        <dbReference type="ARBA" id="ARBA00012483"/>
    </source>
</evidence>
<evidence type="ECO:0000256" key="9">
    <source>
        <dbReference type="ARBA" id="ARBA00023136"/>
    </source>
</evidence>
<name>A0AAV1SGK8_9ROSI</name>
<keyword evidence="5" id="KW-0808">Transferase</keyword>
<keyword evidence="7" id="KW-0833">Ubl conjugation pathway</keyword>
<feature type="compositionally biased region" description="Low complexity" evidence="10">
    <location>
        <begin position="1"/>
        <end position="18"/>
    </location>
</feature>
<feature type="transmembrane region" description="Helical" evidence="11">
    <location>
        <begin position="709"/>
        <end position="733"/>
    </location>
</feature>
<comment type="caution">
    <text evidence="14">The sequence shown here is derived from an EMBL/GenBank/DDBJ whole genome shotgun (WGS) entry which is preliminary data.</text>
</comment>